<reference evidence="1 2" key="1">
    <citation type="submission" date="2008-08" db="EMBL/GenBank/DDBJ databases">
        <title>Draft genome sequence of Bacteroides plebeius (DSM 17135).</title>
        <authorList>
            <person name="Sudarsanam P."/>
            <person name="Ley R."/>
            <person name="Guruge J."/>
            <person name="Turnbaugh P.J."/>
            <person name="Mahowald M."/>
            <person name="Liep D."/>
            <person name="Gordon J."/>
        </authorList>
    </citation>
    <scope>NUCLEOTIDE SEQUENCE [LARGE SCALE GENOMIC DNA]</scope>
    <source>
        <strain evidence="2">DSM 17135 / JCM 12973 / M2</strain>
    </source>
</reference>
<name>B5D1D8_PHOPM</name>
<proteinExistence type="predicted"/>
<dbReference type="SUPFAM" id="SSF55486">
    <property type="entry name" value="Metalloproteases ('zincins'), catalytic domain"/>
    <property type="match status" value="1"/>
</dbReference>
<accession>B5D1D8</accession>
<comment type="caution">
    <text evidence="1">The sequence shown here is derived from an EMBL/GenBank/DDBJ whole genome shotgun (WGS) entry which is preliminary data.</text>
</comment>
<dbReference type="OrthoDB" id="1113652at2"/>
<sequence length="303" mass="34876">MKTNIIAYLLLAFLTGNIITSCSEEELSDVSIFDESLQSEPNELDKWIEKNYLYAYNIDFKYRMEDIESSLSNNLVPIDYQLAVQMARIIKHVWFEAYDEVGGINFTRQYAPKVIHLIGSRQWNPNGTVTLGYAEGGLKVTLVGGNWLEPDNIPFMNEMYFQTMHHEFSHILHQTKNYPVEYNQLSEGHYSPSGWNNRTNIAQYAPYGFVTAYGSSQPTEDIAEVTACYLTWSQEQWDALEAGTKTDVDGNPVSGGWEIIQQKITIMKNYMKESFGVDMDQLRDAINRRCEEIQHMDLNELPE</sequence>
<dbReference type="Pfam" id="PF15890">
    <property type="entry name" value="Peptidase_Mx1"/>
    <property type="match status" value="1"/>
</dbReference>
<evidence type="ECO:0000313" key="1">
    <source>
        <dbReference type="EMBL" id="EDY94788.1"/>
    </source>
</evidence>
<dbReference type="Gene3D" id="3.40.390.70">
    <property type="match status" value="1"/>
</dbReference>
<dbReference type="EMBL" id="ABQC02000023">
    <property type="protein sequence ID" value="EDY94788.1"/>
    <property type="molecule type" value="Genomic_DNA"/>
</dbReference>
<gene>
    <name evidence="1" type="ORF">BACPLE_03200</name>
</gene>
<evidence type="ECO:0000313" key="2">
    <source>
        <dbReference type="Proteomes" id="UP000003452"/>
    </source>
</evidence>
<dbReference type="AlphaFoldDB" id="B5D1D8"/>
<dbReference type="PROSITE" id="PS51257">
    <property type="entry name" value="PROKAR_LIPOPROTEIN"/>
    <property type="match status" value="1"/>
</dbReference>
<dbReference type="HOGENOM" id="CLU_048099_0_0_10"/>
<evidence type="ECO:0008006" key="3">
    <source>
        <dbReference type="Google" id="ProtNLM"/>
    </source>
</evidence>
<dbReference type="Proteomes" id="UP000003452">
    <property type="component" value="Unassembled WGS sequence"/>
</dbReference>
<dbReference type="eggNOG" id="ENOG502ZA2M">
    <property type="taxonomic scope" value="Bacteria"/>
</dbReference>
<dbReference type="InterPro" id="IPR030890">
    <property type="entry name" value="LP_HExxH_w_TonB"/>
</dbReference>
<dbReference type="GeneID" id="43185914"/>
<protein>
    <recommendedName>
        <fullName evidence="3">Substrate import-associated zinc metallohydrolase lipoprotein</fullName>
    </recommendedName>
</protein>
<dbReference type="MEROPS" id="M93.001"/>
<dbReference type="NCBIfam" id="TIGR04549">
    <property type="entry name" value="LP_HExxH_w_tonB"/>
    <property type="match status" value="1"/>
</dbReference>
<reference evidence="1 2" key="2">
    <citation type="submission" date="2008-08" db="EMBL/GenBank/DDBJ databases">
        <authorList>
            <person name="Fulton L."/>
            <person name="Clifton S."/>
            <person name="Fulton B."/>
            <person name="Xu J."/>
            <person name="Minx P."/>
            <person name="Pepin K.H."/>
            <person name="Johnson M."/>
            <person name="Thiruvilangam P."/>
            <person name="Bhonagiri V."/>
            <person name="Nash W.E."/>
            <person name="Mardis E.R."/>
            <person name="Wilson R.K."/>
        </authorList>
    </citation>
    <scope>NUCLEOTIDE SEQUENCE [LARGE SCALE GENOMIC DNA]</scope>
    <source>
        <strain evidence="2">DSM 17135 / JCM 12973 / M2</strain>
    </source>
</reference>
<dbReference type="RefSeq" id="WP_007563396.1">
    <property type="nucleotide sequence ID" value="NZ_CAXSQN010000001.1"/>
</dbReference>
<organism evidence="1 2">
    <name type="scientific">Phocaeicola plebeius (strain DSM 17135 / JCM 12973 / CCUG 54634 / M2)</name>
    <name type="common">Bacteroides plebeius</name>
    <dbReference type="NCBI Taxonomy" id="484018"/>
    <lineage>
        <taxon>Bacteria</taxon>
        <taxon>Pseudomonadati</taxon>
        <taxon>Bacteroidota</taxon>
        <taxon>Bacteroidia</taxon>
        <taxon>Bacteroidales</taxon>
        <taxon>Bacteroidaceae</taxon>
        <taxon>Phocaeicola</taxon>
    </lineage>
</organism>